<dbReference type="InterPro" id="IPR003439">
    <property type="entry name" value="ABC_transporter-like_ATP-bd"/>
</dbReference>
<keyword evidence="1" id="KW-0813">Transport</keyword>
<reference evidence="7" key="1">
    <citation type="submission" date="2006-05" db="EMBL/GenBank/DDBJ databases">
        <title>Annotation of the draft genome assembly of Desulfuromonas acetoxidans DSM 684.</title>
        <authorList>
            <consortium name="US DOE Joint Genome Institute (JGI-ORNL)"/>
            <person name="Larimer F."/>
            <person name="Land M."/>
            <person name="Hauser L."/>
        </authorList>
    </citation>
    <scope>NUCLEOTIDE SEQUENCE [LARGE SCALE GENOMIC DNA]</scope>
    <source>
        <strain evidence="7">DSM 684</strain>
    </source>
</reference>
<evidence type="ECO:0000256" key="1">
    <source>
        <dbReference type="ARBA" id="ARBA00022448"/>
    </source>
</evidence>
<dbReference type="SMART" id="SM00382">
    <property type="entry name" value="AAA"/>
    <property type="match status" value="1"/>
</dbReference>
<proteinExistence type="predicted"/>
<keyword evidence="8" id="KW-1185">Reference proteome</keyword>
<organism evidence="7 8">
    <name type="scientific">Desulfuromonas acetoxidans (strain DSM 684 / 11070)</name>
    <dbReference type="NCBI Taxonomy" id="281689"/>
    <lineage>
        <taxon>Bacteria</taxon>
        <taxon>Pseudomonadati</taxon>
        <taxon>Thermodesulfobacteriota</taxon>
        <taxon>Desulfuromonadia</taxon>
        <taxon>Desulfuromonadales</taxon>
        <taxon>Desulfuromonadaceae</taxon>
        <taxon>Desulfuromonas</taxon>
    </lineage>
</organism>
<dbReference type="Pfam" id="PF00005">
    <property type="entry name" value="ABC_tran"/>
    <property type="match status" value="1"/>
</dbReference>
<evidence type="ECO:0000256" key="2">
    <source>
        <dbReference type="ARBA" id="ARBA00022741"/>
    </source>
</evidence>
<accession>Q1JWU3</accession>
<keyword evidence="4" id="KW-1278">Translocase</keyword>
<dbReference type="PANTHER" id="PTHR42794">
    <property type="entry name" value="HEMIN IMPORT ATP-BINDING PROTEIN HMUV"/>
    <property type="match status" value="1"/>
</dbReference>
<evidence type="ECO:0000256" key="5">
    <source>
        <dbReference type="ARBA" id="ARBA00037066"/>
    </source>
</evidence>
<evidence type="ECO:0000256" key="4">
    <source>
        <dbReference type="ARBA" id="ARBA00022967"/>
    </source>
</evidence>
<reference evidence="7" key="2">
    <citation type="submission" date="2006-05" db="EMBL/GenBank/DDBJ databases">
        <title>Sequencing of the draft genome and assembly of Desulfuromonas acetoxidans DSM 684.</title>
        <authorList>
            <consortium name="US DOE Joint Genome Institute (JGI-PGF)"/>
            <person name="Copeland A."/>
            <person name="Lucas S."/>
            <person name="Lapidus A."/>
            <person name="Barry K."/>
            <person name="Detter J.C."/>
            <person name="Glavina del Rio T."/>
            <person name="Hammon N."/>
            <person name="Israni S."/>
            <person name="Dalin E."/>
            <person name="Tice H."/>
            <person name="Bruce D."/>
            <person name="Pitluck S."/>
            <person name="Richardson P."/>
        </authorList>
    </citation>
    <scope>NUCLEOTIDE SEQUENCE [LARGE SCALE GENOMIC DNA]</scope>
    <source>
        <strain evidence="7">DSM 684</strain>
    </source>
</reference>
<evidence type="ECO:0000313" key="8">
    <source>
        <dbReference type="Proteomes" id="UP000005695"/>
    </source>
</evidence>
<dbReference type="EMBL" id="AAEW02000019">
    <property type="protein sequence ID" value="EAT14701.1"/>
    <property type="molecule type" value="Genomic_DNA"/>
</dbReference>
<dbReference type="Proteomes" id="UP000005695">
    <property type="component" value="Unassembled WGS sequence"/>
</dbReference>
<dbReference type="InterPro" id="IPR027417">
    <property type="entry name" value="P-loop_NTPase"/>
</dbReference>
<keyword evidence="2" id="KW-0547">Nucleotide-binding</keyword>
<dbReference type="PANTHER" id="PTHR42794:SF1">
    <property type="entry name" value="HEMIN IMPORT ATP-BINDING PROTEIN HMUV"/>
    <property type="match status" value="1"/>
</dbReference>
<evidence type="ECO:0000259" key="6">
    <source>
        <dbReference type="PROSITE" id="PS50893"/>
    </source>
</evidence>
<dbReference type="InterPro" id="IPR003593">
    <property type="entry name" value="AAA+_ATPase"/>
</dbReference>
<dbReference type="GO" id="GO:0005524">
    <property type="term" value="F:ATP binding"/>
    <property type="evidence" value="ECO:0007669"/>
    <property type="project" value="UniProtKB-KW"/>
</dbReference>
<comment type="caution">
    <text evidence="7">The sequence shown here is derived from an EMBL/GenBank/DDBJ whole genome shotgun (WGS) entry which is preliminary data.</text>
</comment>
<keyword evidence="3" id="KW-0067">ATP-binding</keyword>
<feature type="domain" description="ABC transporter" evidence="6">
    <location>
        <begin position="19"/>
        <end position="254"/>
    </location>
</feature>
<gene>
    <name evidence="7" type="ORF">Dace_0666</name>
</gene>
<evidence type="ECO:0000313" key="7">
    <source>
        <dbReference type="EMBL" id="EAT14701.1"/>
    </source>
</evidence>
<dbReference type="InterPro" id="IPR017871">
    <property type="entry name" value="ABC_transporter-like_CS"/>
</dbReference>
<dbReference type="PROSITE" id="PS00211">
    <property type="entry name" value="ABC_TRANSPORTER_1"/>
    <property type="match status" value="1"/>
</dbReference>
<dbReference type="PROSITE" id="PS50893">
    <property type="entry name" value="ABC_TRANSPORTER_2"/>
    <property type="match status" value="1"/>
</dbReference>
<dbReference type="CDD" id="cd03214">
    <property type="entry name" value="ABC_Iron-Siderophores_B12_Hemin"/>
    <property type="match status" value="1"/>
</dbReference>
<dbReference type="SUPFAM" id="SSF52540">
    <property type="entry name" value="P-loop containing nucleoside triphosphate hydrolases"/>
    <property type="match status" value="1"/>
</dbReference>
<sequence>MLCNYATNWSQNTAMEPLIDIDNLSYAIGGQPILHDISAAFEPGLIHGIIGPNGAGKSTLLRNLCRIWEPAGGTVTLNGRDLRHIRRRELSQMITLVPQESRVDFSIRVFDFIAMGRHSHLGRFSWLGYHDLDIIEQAMDVTGTLPFKDRVINQLSGGESQLVSIARALVTEAPIILLDEPTSSLDIQHKLQIMELLTRLKAQGKTILMSIHDLDLARRYCDTLMLLESGRLYCQAPTEEAFQTAHIRQVFHVDIEESETPHGVSLLFYA</sequence>
<name>Q1JWU3_DESA6</name>
<comment type="function">
    <text evidence="5">Part of the ABC transporter complex HmuTUV involved in hemin import. Responsible for energy coupling to the transport system.</text>
</comment>
<dbReference type="AlphaFoldDB" id="Q1JWU3"/>
<protein>
    <submittedName>
        <fullName evidence="7">ABC transporter related</fullName>
    </submittedName>
</protein>
<dbReference type="FunFam" id="3.40.50.300:FF:000134">
    <property type="entry name" value="Iron-enterobactin ABC transporter ATP-binding protein"/>
    <property type="match status" value="1"/>
</dbReference>
<dbReference type="GO" id="GO:0016887">
    <property type="term" value="F:ATP hydrolysis activity"/>
    <property type="evidence" value="ECO:0007669"/>
    <property type="project" value="InterPro"/>
</dbReference>
<evidence type="ECO:0000256" key="3">
    <source>
        <dbReference type="ARBA" id="ARBA00022840"/>
    </source>
</evidence>
<dbReference type="Gene3D" id="3.40.50.300">
    <property type="entry name" value="P-loop containing nucleotide triphosphate hydrolases"/>
    <property type="match status" value="1"/>
</dbReference>